<proteinExistence type="predicted"/>
<sequence length="153" mass="17281">MHGMPRSLFTSSSERKAEEHDAENTGCDPFNIEWETQHKENVKEETSFLLASEMKEREHEEMQRTVACSDERIMLSTHEEISAQGGPFGREKSILEKENTEKPEGHWENAMPSHAPGGVWLSQVQAHLLGRQGRKAVEWEGPVGTCSHTIDIA</sequence>
<comment type="caution">
    <text evidence="2">The sequence shown here is derived from an EMBL/GenBank/DDBJ whole genome shotgun (WGS) entry which is preliminary data.</text>
</comment>
<evidence type="ECO:0000256" key="1">
    <source>
        <dbReference type="SAM" id="MobiDB-lite"/>
    </source>
</evidence>
<evidence type="ECO:0000313" key="2">
    <source>
        <dbReference type="EMBL" id="KAJ1145782.1"/>
    </source>
</evidence>
<feature type="region of interest" description="Disordered" evidence="1">
    <location>
        <begin position="1"/>
        <end position="30"/>
    </location>
</feature>
<gene>
    <name evidence="2" type="ORF">NDU88_012066</name>
</gene>
<feature type="compositionally biased region" description="Basic and acidic residues" evidence="1">
    <location>
        <begin position="13"/>
        <end position="23"/>
    </location>
</feature>
<dbReference type="EMBL" id="JANPWB010000010">
    <property type="protein sequence ID" value="KAJ1145782.1"/>
    <property type="molecule type" value="Genomic_DNA"/>
</dbReference>
<dbReference type="Proteomes" id="UP001066276">
    <property type="component" value="Chromosome 6"/>
</dbReference>
<name>A0AAV7QZ40_PLEWA</name>
<keyword evidence="3" id="KW-1185">Reference proteome</keyword>
<organism evidence="2 3">
    <name type="scientific">Pleurodeles waltl</name>
    <name type="common">Iberian ribbed newt</name>
    <dbReference type="NCBI Taxonomy" id="8319"/>
    <lineage>
        <taxon>Eukaryota</taxon>
        <taxon>Metazoa</taxon>
        <taxon>Chordata</taxon>
        <taxon>Craniata</taxon>
        <taxon>Vertebrata</taxon>
        <taxon>Euteleostomi</taxon>
        <taxon>Amphibia</taxon>
        <taxon>Batrachia</taxon>
        <taxon>Caudata</taxon>
        <taxon>Salamandroidea</taxon>
        <taxon>Salamandridae</taxon>
        <taxon>Pleurodelinae</taxon>
        <taxon>Pleurodeles</taxon>
    </lineage>
</organism>
<protein>
    <submittedName>
        <fullName evidence="2">Uncharacterized protein</fullName>
    </submittedName>
</protein>
<accession>A0AAV7QZ40</accession>
<evidence type="ECO:0000313" key="3">
    <source>
        <dbReference type="Proteomes" id="UP001066276"/>
    </source>
</evidence>
<reference evidence="2" key="1">
    <citation type="journal article" date="2022" name="bioRxiv">
        <title>Sequencing and chromosome-scale assembly of the giantPleurodeles waltlgenome.</title>
        <authorList>
            <person name="Brown T."/>
            <person name="Elewa A."/>
            <person name="Iarovenko S."/>
            <person name="Subramanian E."/>
            <person name="Araus A.J."/>
            <person name="Petzold A."/>
            <person name="Susuki M."/>
            <person name="Suzuki K.-i.T."/>
            <person name="Hayashi T."/>
            <person name="Toyoda A."/>
            <person name="Oliveira C."/>
            <person name="Osipova E."/>
            <person name="Leigh N.D."/>
            <person name="Simon A."/>
            <person name="Yun M.H."/>
        </authorList>
    </citation>
    <scope>NUCLEOTIDE SEQUENCE</scope>
    <source>
        <strain evidence="2">20211129_DDA</strain>
        <tissue evidence="2">Liver</tissue>
    </source>
</reference>
<dbReference type="AlphaFoldDB" id="A0AAV7QZ40"/>